<accession>A0ABY2SQ57</accession>
<organism evidence="1 2">
    <name type="scientific">Martelella alba</name>
    <dbReference type="NCBI Taxonomy" id="2590451"/>
    <lineage>
        <taxon>Bacteria</taxon>
        <taxon>Pseudomonadati</taxon>
        <taxon>Pseudomonadota</taxon>
        <taxon>Alphaproteobacteria</taxon>
        <taxon>Hyphomicrobiales</taxon>
        <taxon>Aurantimonadaceae</taxon>
        <taxon>Martelella</taxon>
    </lineage>
</organism>
<evidence type="ECO:0000313" key="1">
    <source>
        <dbReference type="EMBL" id="TKI07452.1"/>
    </source>
</evidence>
<reference evidence="1 2" key="1">
    <citation type="submission" date="2019-04" db="EMBL/GenBank/DDBJ databases">
        <authorList>
            <person name="Li M."/>
            <person name="Gao C."/>
        </authorList>
    </citation>
    <scope>NUCLEOTIDE SEQUENCE [LARGE SCALE GENOMIC DNA]</scope>
    <source>
        <strain evidence="1 2">BGMRC 2031</strain>
    </source>
</reference>
<name>A0ABY2SQ57_9HYPH</name>
<gene>
    <name evidence="1" type="ORF">FCN80_06070</name>
</gene>
<dbReference type="Proteomes" id="UP000305202">
    <property type="component" value="Unassembled WGS sequence"/>
</dbReference>
<evidence type="ECO:0000313" key="2">
    <source>
        <dbReference type="Proteomes" id="UP000305202"/>
    </source>
</evidence>
<protein>
    <submittedName>
        <fullName evidence="1">Uncharacterized protein</fullName>
    </submittedName>
</protein>
<sequence>MNLNKAGLSGSSIWGHQRKAVASIETHVRKKSSQWPQKFPSVNKIVISVGGPGTATAYPRCRGRPQLAPSMAGLGERRDVLIVPRRILTYGQCVAGGRTLAMKRQSGIWRL</sequence>
<keyword evidence="2" id="KW-1185">Reference proteome</keyword>
<proteinExistence type="predicted"/>
<comment type="caution">
    <text evidence="1">The sequence shown here is derived from an EMBL/GenBank/DDBJ whole genome shotgun (WGS) entry which is preliminary data.</text>
</comment>
<dbReference type="EMBL" id="SZPQ01000004">
    <property type="protein sequence ID" value="TKI07452.1"/>
    <property type="molecule type" value="Genomic_DNA"/>
</dbReference>